<reference evidence="1" key="1">
    <citation type="submission" date="2020-07" db="EMBL/GenBank/DDBJ databases">
        <title>Multicomponent nature underlies the extraordinary mechanical properties of spider dragline silk.</title>
        <authorList>
            <person name="Kono N."/>
            <person name="Nakamura H."/>
            <person name="Mori M."/>
            <person name="Yoshida Y."/>
            <person name="Ohtoshi R."/>
            <person name="Malay A.D."/>
            <person name="Moran D.A.P."/>
            <person name="Tomita M."/>
            <person name="Numata K."/>
            <person name="Arakawa K."/>
        </authorList>
    </citation>
    <scope>NUCLEOTIDE SEQUENCE</scope>
</reference>
<dbReference type="EMBL" id="BMAO01016966">
    <property type="protein sequence ID" value="GFR12438.1"/>
    <property type="molecule type" value="Genomic_DNA"/>
</dbReference>
<sequence length="114" mass="12752">MVDSNIHFHIYTNAFGNINHSSSSGTTTINSVEISTPSHLQIHIFTKSHENTKSIFSIITTLSSVRMRIGLLIDFSNCKEPPLARWRYNSLSISKSEWNRLGCPEWEVGIGGTS</sequence>
<accession>A0A8X6GXL8</accession>
<gene>
    <name evidence="1" type="ORF">TNCT_341731</name>
</gene>
<name>A0A8X6GXL8_TRICU</name>
<protein>
    <submittedName>
        <fullName evidence="1">Uncharacterized protein</fullName>
    </submittedName>
</protein>
<comment type="caution">
    <text evidence="1">The sequence shown here is derived from an EMBL/GenBank/DDBJ whole genome shotgun (WGS) entry which is preliminary data.</text>
</comment>
<dbReference type="AlphaFoldDB" id="A0A8X6GXL8"/>
<organism evidence="1 2">
    <name type="scientific">Trichonephila clavata</name>
    <name type="common">Joro spider</name>
    <name type="synonym">Nephila clavata</name>
    <dbReference type="NCBI Taxonomy" id="2740835"/>
    <lineage>
        <taxon>Eukaryota</taxon>
        <taxon>Metazoa</taxon>
        <taxon>Ecdysozoa</taxon>
        <taxon>Arthropoda</taxon>
        <taxon>Chelicerata</taxon>
        <taxon>Arachnida</taxon>
        <taxon>Araneae</taxon>
        <taxon>Araneomorphae</taxon>
        <taxon>Entelegynae</taxon>
        <taxon>Araneoidea</taxon>
        <taxon>Nephilidae</taxon>
        <taxon>Trichonephila</taxon>
    </lineage>
</organism>
<proteinExistence type="predicted"/>
<evidence type="ECO:0000313" key="1">
    <source>
        <dbReference type="EMBL" id="GFR12438.1"/>
    </source>
</evidence>
<keyword evidence="2" id="KW-1185">Reference proteome</keyword>
<dbReference type="Proteomes" id="UP000887116">
    <property type="component" value="Unassembled WGS sequence"/>
</dbReference>
<evidence type="ECO:0000313" key="2">
    <source>
        <dbReference type="Proteomes" id="UP000887116"/>
    </source>
</evidence>